<organism evidence="1 2">
    <name type="scientific">Micromonospora vinacea</name>
    <dbReference type="NCBI Taxonomy" id="709878"/>
    <lineage>
        <taxon>Bacteria</taxon>
        <taxon>Bacillati</taxon>
        <taxon>Actinomycetota</taxon>
        <taxon>Actinomycetes</taxon>
        <taxon>Micromonosporales</taxon>
        <taxon>Micromonosporaceae</taxon>
        <taxon>Micromonospora</taxon>
    </lineage>
</organism>
<dbReference type="RefSeq" id="WP_196922485.1">
    <property type="nucleotide sequence ID" value="NZ_JADOTY010000001.1"/>
</dbReference>
<sequence>MTDFFRALSRGDVTTVGSMLHTLDDPARRALGDELIAHVRQRRDHWAWGSEATALAVAAVGTLSTATKAAALLGRQSIMLTDADPEPVVAAARQRGVPWLADLAYRLAERLPRSRAWDGWRFVAGLLLAEKVPPPTGDAFVVGWAQSMWWQRSSDEQRRAPLLDRLRADPFLDVLLPRLFDVDGIGTDLGFGGGGRAVPATLAALAAEGRLDRAVLLDGVLGRLLRGDRPGALRPFLALHEELRPSPDEVAARASGYLRLLADGPGPVAGLAQRALRDADGPVEFESLLDTSRVVLGRPEKTLVRAQLSWLDRLARHNPDRAADIAEVLASGTEHPAADLSDRATALAQRYGHRPVATVTVRVAGDELPPPVSPALAAPPITEVDELVEEVSGLLTPRRSALTVERVLDGLVRLTTTDRDRLSTALLPVLRRGQAGAWDNMWSQFNVSVQLNGVLLAAAAPSEATSRRDQWSSILSQLLPRTLRPFRRRSAVDPPLQSALTLVYCARLAEIGQRLDGRDDPGLLAAPTCATGALDPTALYERVAALGDRPVWRWDLTQALLRLPAGVDESLASRAAALGTAAGDELAGWLRGDALPATVQQLVTVDRRERRHTYDFGYDGLPVRRTLVTTAPPEEVADPLGLLTVRARPIGRGPGDSSNLWPALLPGHRGLVAAHLLPEFASAAQQDAQDAAAILPVLAECAGAGGPALDLALAYGLCARHEVDRVAALDALLMLAAAGDLDAPGVGGQLGALAADGQVTLTRVVTPLRDAIAAGARLSVWRLLAAALPPMLAAPAPPRGMPDLLALAAETARATGVLIEVPGLADVVARGGTSRLVTEARRLATALTA</sequence>
<proteinExistence type="predicted"/>
<keyword evidence="2" id="KW-1185">Reference proteome</keyword>
<accession>A0ABS0K5Q0</accession>
<gene>
    <name evidence="1" type="ORF">IW249_004371</name>
</gene>
<comment type="caution">
    <text evidence="1">The sequence shown here is derived from an EMBL/GenBank/DDBJ whole genome shotgun (WGS) entry which is preliminary data.</text>
</comment>
<evidence type="ECO:0000313" key="1">
    <source>
        <dbReference type="EMBL" id="MBG6103957.1"/>
    </source>
</evidence>
<name>A0ABS0K5Q0_9ACTN</name>
<evidence type="ECO:0000313" key="2">
    <source>
        <dbReference type="Proteomes" id="UP000631791"/>
    </source>
</evidence>
<evidence type="ECO:0008006" key="3">
    <source>
        <dbReference type="Google" id="ProtNLM"/>
    </source>
</evidence>
<protein>
    <recommendedName>
        <fullName evidence="3">Secreted protein</fullName>
    </recommendedName>
</protein>
<dbReference type="EMBL" id="JADOTY010000001">
    <property type="protein sequence ID" value="MBG6103957.1"/>
    <property type="molecule type" value="Genomic_DNA"/>
</dbReference>
<reference evidence="1 2" key="1">
    <citation type="submission" date="2020-11" db="EMBL/GenBank/DDBJ databases">
        <title>Sequencing the genomes of 1000 actinobacteria strains.</title>
        <authorList>
            <person name="Klenk H.-P."/>
        </authorList>
    </citation>
    <scope>NUCLEOTIDE SEQUENCE [LARGE SCALE GENOMIC DNA]</scope>
    <source>
        <strain evidence="1 2">DSM 101695</strain>
    </source>
</reference>
<dbReference type="Proteomes" id="UP000631791">
    <property type="component" value="Unassembled WGS sequence"/>
</dbReference>